<dbReference type="GO" id="GO:0006826">
    <property type="term" value="P:iron ion transport"/>
    <property type="evidence" value="ECO:0007669"/>
    <property type="project" value="UniProtKB-KW"/>
</dbReference>
<dbReference type="Proteomes" id="UP001216390">
    <property type="component" value="Chromosome"/>
</dbReference>
<dbReference type="KEGG" id="ima:PO878_14585"/>
<dbReference type="InterPro" id="IPR026045">
    <property type="entry name" value="Ferric-bd"/>
</dbReference>
<dbReference type="RefSeq" id="WP_272735255.1">
    <property type="nucleotide sequence ID" value="NZ_CP116942.1"/>
</dbReference>
<evidence type="ECO:0000256" key="4">
    <source>
        <dbReference type="PIRSR" id="PIRSR002825-1"/>
    </source>
</evidence>
<accession>A0AAE9Y7B1</accession>
<sequence>MLARLIRRRWPLPVLAVLVLAAIVGVAVVAGGDDGEQLVIYNGRSHYGDEQVFLDFEEETGIEVVLRGGTAPELYERLRREGEDTPADVLVTTDLANLWRAEEEGLLQPTTSSTLEANVPAELHDPDGYWWAVSTRLRVPVVSTERVEPGAVTSYEDLGDPRFAGRTCLRTSNSEYNQSLVADMIAKRGPDATEELLRSWMANDPEIVGSDGEMLAVMAAGDCDVGLSNHYYLARALEEDPDFPVAPAWPDQDGAGAHANVSGAGVVRWSDQSEAATRLIEYLTSPPAQELIVARGEFAANPEVPPAEQIRDWADVETDPIDVEAAGPLLADAVALMLEVGWR</sequence>
<evidence type="ECO:0000313" key="6">
    <source>
        <dbReference type="Proteomes" id="UP001216390"/>
    </source>
</evidence>
<keyword evidence="4" id="KW-0408">Iron</keyword>
<organism evidence="5 6">
    <name type="scientific">Iamia majanohamensis</name>
    <dbReference type="NCBI Taxonomy" id="467976"/>
    <lineage>
        <taxon>Bacteria</taxon>
        <taxon>Bacillati</taxon>
        <taxon>Actinomycetota</taxon>
        <taxon>Acidimicrobiia</taxon>
        <taxon>Acidimicrobiales</taxon>
        <taxon>Iamiaceae</taxon>
        <taxon>Iamia</taxon>
    </lineage>
</organism>
<evidence type="ECO:0000256" key="3">
    <source>
        <dbReference type="ARBA" id="ARBA00022729"/>
    </source>
</evidence>
<dbReference type="Gene3D" id="3.40.190.10">
    <property type="entry name" value="Periplasmic binding protein-like II"/>
    <property type="match status" value="2"/>
</dbReference>
<proteinExistence type="inferred from homology"/>
<keyword evidence="4" id="KW-0479">Metal-binding</keyword>
<dbReference type="EMBL" id="CP116942">
    <property type="protein sequence ID" value="WCO65728.1"/>
    <property type="molecule type" value="Genomic_DNA"/>
</dbReference>
<reference evidence="5" key="1">
    <citation type="submission" date="2023-01" db="EMBL/GenBank/DDBJ databases">
        <title>The diversity of Class Acidimicrobiia in South China Sea sediment environments and the proposal of Iamia marina sp. nov., a novel species of the genus Iamia.</title>
        <authorList>
            <person name="He Y."/>
            <person name="Tian X."/>
        </authorList>
    </citation>
    <scope>NUCLEOTIDE SEQUENCE</scope>
    <source>
        <strain evidence="5">DSM 19957</strain>
    </source>
</reference>
<dbReference type="GO" id="GO:0046872">
    <property type="term" value="F:metal ion binding"/>
    <property type="evidence" value="ECO:0007669"/>
    <property type="project" value="UniProtKB-KW"/>
</dbReference>
<dbReference type="PIRSF" id="PIRSF002825">
    <property type="entry name" value="CfbpA"/>
    <property type="match status" value="1"/>
</dbReference>
<feature type="binding site" evidence="4">
    <location>
        <position position="232"/>
    </location>
    <ligand>
        <name>Fe cation</name>
        <dbReference type="ChEBI" id="CHEBI:24875"/>
    </ligand>
</feature>
<evidence type="ECO:0000256" key="2">
    <source>
        <dbReference type="ARBA" id="ARBA00022496"/>
    </source>
</evidence>
<gene>
    <name evidence="5" type="ORF">PO878_14585</name>
</gene>
<keyword evidence="3" id="KW-0732">Signal</keyword>
<dbReference type="Pfam" id="PF13343">
    <property type="entry name" value="SBP_bac_6"/>
    <property type="match status" value="1"/>
</dbReference>
<dbReference type="SUPFAM" id="SSF53850">
    <property type="entry name" value="Periplasmic binding protein-like II"/>
    <property type="match status" value="1"/>
</dbReference>
<evidence type="ECO:0000256" key="1">
    <source>
        <dbReference type="ARBA" id="ARBA00008520"/>
    </source>
</evidence>
<keyword evidence="2" id="KW-0406">Ion transport</keyword>
<dbReference type="PANTHER" id="PTHR30006:SF15">
    <property type="entry name" value="IRON-UTILIZATION PERIPLASMIC PROTEIN"/>
    <property type="match status" value="1"/>
</dbReference>
<dbReference type="GO" id="GO:0030288">
    <property type="term" value="C:outer membrane-bounded periplasmic space"/>
    <property type="evidence" value="ECO:0007669"/>
    <property type="project" value="TreeGrafter"/>
</dbReference>
<name>A0AAE9Y7B1_9ACTN</name>
<comment type="similarity">
    <text evidence="1">Belongs to the bacterial solute-binding protein 1 family.</text>
</comment>
<keyword evidence="2" id="KW-0410">Iron transport</keyword>
<feature type="binding site" evidence="4">
    <location>
        <position position="231"/>
    </location>
    <ligand>
        <name>Fe cation</name>
        <dbReference type="ChEBI" id="CHEBI:24875"/>
    </ligand>
</feature>
<dbReference type="PANTHER" id="PTHR30006">
    <property type="entry name" value="THIAMINE-BINDING PERIPLASMIC PROTEIN-RELATED"/>
    <property type="match status" value="1"/>
</dbReference>
<evidence type="ECO:0000313" key="5">
    <source>
        <dbReference type="EMBL" id="WCO65728.1"/>
    </source>
</evidence>
<protein>
    <submittedName>
        <fullName evidence="5">Extracellular solute-binding protein</fullName>
    </submittedName>
</protein>
<keyword evidence="6" id="KW-1185">Reference proteome</keyword>
<keyword evidence="2" id="KW-0813">Transport</keyword>
<dbReference type="AlphaFoldDB" id="A0AAE9Y7B1"/>